<proteinExistence type="predicted"/>
<gene>
    <name evidence="2" type="ORF">GTZ93_26795</name>
</gene>
<accession>A0A7X4YDE4</accession>
<evidence type="ECO:0000313" key="2">
    <source>
        <dbReference type="EMBL" id="NBC43415.1"/>
    </source>
</evidence>
<comment type="caution">
    <text evidence="2">The sequence shown here is derived from an EMBL/GenBank/DDBJ whole genome shotgun (WGS) entry which is preliminary data.</text>
</comment>
<dbReference type="Gene3D" id="2.60.120.260">
    <property type="entry name" value="Galactose-binding domain-like"/>
    <property type="match status" value="1"/>
</dbReference>
<name>A0A7X4YDE4_9BACT</name>
<evidence type="ECO:0000259" key="1">
    <source>
        <dbReference type="Pfam" id="PF04862"/>
    </source>
</evidence>
<dbReference type="AlphaFoldDB" id="A0A7X4YDE4"/>
<protein>
    <submittedName>
        <fullName evidence="2">DUF642 domain-containing protein</fullName>
    </submittedName>
</protein>
<dbReference type="RefSeq" id="WP_139923480.1">
    <property type="nucleotide sequence ID" value="NZ_CBCSLE010000282.1"/>
</dbReference>
<dbReference type="PROSITE" id="PS51257">
    <property type="entry name" value="PROKAR_LIPOPROTEIN"/>
    <property type="match status" value="1"/>
</dbReference>
<dbReference type="InterPro" id="IPR006946">
    <property type="entry name" value="DGR2-like_dom"/>
</dbReference>
<evidence type="ECO:0000313" key="3">
    <source>
        <dbReference type="Proteomes" id="UP000537825"/>
    </source>
</evidence>
<dbReference type="Pfam" id="PF04862">
    <property type="entry name" value="DUF642"/>
    <property type="match status" value="1"/>
</dbReference>
<keyword evidence="3" id="KW-1185">Reference proteome</keyword>
<feature type="domain" description="DUF642" evidence="1">
    <location>
        <begin position="46"/>
        <end position="193"/>
    </location>
</feature>
<dbReference type="Proteomes" id="UP000537825">
    <property type="component" value="Unassembled WGS sequence"/>
</dbReference>
<reference evidence="2 3" key="1">
    <citation type="submission" date="2020-01" db="EMBL/GenBank/DDBJ databases">
        <title>The draft genome sequence of Corallococcus exiguus DSM 14696.</title>
        <authorList>
            <person name="Zhang X."/>
            <person name="Zhu H."/>
        </authorList>
    </citation>
    <scope>NUCLEOTIDE SEQUENCE [LARGE SCALE GENOMIC DNA]</scope>
    <source>
        <strain evidence="2 3">DSM 14696</strain>
    </source>
</reference>
<organism evidence="2 3">
    <name type="scientific">Corallococcus exiguus</name>
    <dbReference type="NCBI Taxonomy" id="83462"/>
    <lineage>
        <taxon>Bacteria</taxon>
        <taxon>Pseudomonadati</taxon>
        <taxon>Myxococcota</taxon>
        <taxon>Myxococcia</taxon>
        <taxon>Myxococcales</taxon>
        <taxon>Cystobacterineae</taxon>
        <taxon>Myxococcaceae</taxon>
        <taxon>Corallococcus</taxon>
    </lineage>
</organism>
<sequence>MNGKQVLRRGAVVGFGFFALMGCGGPDAAIQEPELGNVEQGVVVSTNGSFENNNIGNFNYVVLNAGSTALPGWTITSGIKVMKNTYKTAQSGIQSIDLNGLGAGSLYQDVPTVVGGGYTVSFYVSNSPTCTTVSRSATLNYGPSTASFSNSSGTWSTFPRTYVFNATSTVSRIELISTSGGVGCGLAIDNLTVTGP</sequence>
<dbReference type="EMBL" id="JAAAPK010000008">
    <property type="protein sequence ID" value="NBC43415.1"/>
    <property type="molecule type" value="Genomic_DNA"/>
</dbReference>